<gene>
    <name evidence="2" type="ORF">VZC37_01400</name>
</gene>
<proteinExistence type="predicted"/>
<organism evidence="2 3">
    <name type="scientific">Gordonia sesuvii</name>
    <dbReference type="NCBI Taxonomy" id="3116777"/>
    <lineage>
        <taxon>Bacteria</taxon>
        <taxon>Bacillati</taxon>
        <taxon>Actinomycetota</taxon>
        <taxon>Actinomycetes</taxon>
        <taxon>Mycobacteriales</taxon>
        <taxon>Gordoniaceae</taxon>
        <taxon>Gordonia</taxon>
    </lineage>
</organism>
<evidence type="ECO:0000313" key="3">
    <source>
        <dbReference type="Proteomes" id="UP001347146"/>
    </source>
</evidence>
<keyword evidence="3" id="KW-1185">Reference proteome</keyword>
<evidence type="ECO:0000313" key="2">
    <source>
        <dbReference type="EMBL" id="MEE3848969.1"/>
    </source>
</evidence>
<dbReference type="RefSeq" id="WP_330431669.1">
    <property type="nucleotide sequence ID" value="NZ_JAZDUF010000001.1"/>
</dbReference>
<sequence length="221" mass="24459">MGFLDLDEALSLAGNRVDRVRQSLYYCDVEFSRKSRHLMRQDVHSSAYVLVAAAVEKFVNDVVEATITEINSRGLGCRDAIYSLFSITMGNEFLSLQDVRGLKMWEKRVEVLAAAESAAPLRLSSANIPLDGRTIRPAHLNTIWRVFGLSGGSLPDPRTGLALTTIADLRNLVAHGEEETATVAGMHSIDDTLRLLDRIDGLVVHFHAATEDYLSSRAYLR</sequence>
<accession>A0ABU7M783</accession>
<dbReference type="InterPro" id="IPR041519">
    <property type="entry name" value="HEPN_RiboL-PSP"/>
</dbReference>
<evidence type="ECO:0000259" key="1">
    <source>
        <dbReference type="Pfam" id="PF18735"/>
    </source>
</evidence>
<name>A0ABU7M783_9ACTN</name>
<dbReference type="Proteomes" id="UP001347146">
    <property type="component" value="Unassembled WGS sequence"/>
</dbReference>
<dbReference type="Pfam" id="PF18735">
    <property type="entry name" value="HEPN_RiboL-PSP"/>
    <property type="match status" value="1"/>
</dbReference>
<protein>
    <submittedName>
        <fullName evidence="2">HEPN domain-containing protein</fullName>
    </submittedName>
</protein>
<reference evidence="2 3" key="1">
    <citation type="submission" date="2024-01" db="EMBL/GenBank/DDBJ databases">
        <title>Draft genome sequence of Gordonia sp. LSe1-13.</title>
        <authorList>
            <person name="Suphannarot A."/>
            <person name="Mingma R."/>
        </authorList>
    </citation>
    <scope>NUCLEOTIDE SEQUENCE [LARGE SCALE GENOMIC DNA]</scope>
    <source>
        <strain evidence="2 3">LSe1-13</strain>
    </source>
</reference>
<comment type="caution">
    <text evidence="2">The sequence shown here is derived from an EMBL/GenBank/DDBJ whole genome shotgun (WGS) entry which is preliminary data.</text>
</comment>
<feature type="domain" description="RiboL-PSP-HEPN" evidence="1">
    <location>
        <begin position="42"/>
        <end position="182"/>
    </location>
</feature>
<dbReference type="EMBL" id="JAZDUF010000001">
    <property type="protein sequence ID" value="MEE3848969.1"/>
    <property type="molecule type" value="Genomic_DNA"/>
</dbReference>